<dbReference type="InterPro" id="IPR052223">
    <property type="entry name" value="Actin_Cytoskeleton_Reg"/>
</dbReference>
<dbReference type="FunCoup" id="A0A482WR81">
    <property type="interactions" value="270"/>
</dbReference>
<dbReference type="SMART" id="SM00233">
    <property type="entry name" value="PH"/>
    <property type="match status" value="2"/>
</dbReference>
<protein>
    <recommendedName>
        <fullName evidence="3">PH domain-containing protein</fullName>
    </recommendedName>
</protein>
<evidence type="ECO:0000256" key="2">
    <source>
        <dbReference type="SAM" id="MobiDB-lite"/>
    </source>
</evidence>
<dbReference type="InParanoid" id="A0A482WR81"/>
<keyword evidence="1" id="KW-0175">Coiled coil</keyword>
<dbReference type="Proteomes" id="UP000291343">
    <property type="component" value="Unassembled WGS sequence"/>
</dbReference>
<keyword evidence="5" id="KW-1185">Reference proteome</keyword>
<dbReference type="STRING" id="195883.A0A482WR81"/>
<sequence>MSSPLIRSGECRKFAPNIFNKTKCTNCFRQKEEHSAEALESNRASRKIAKCGYLFVAPGWDFTVPLNRTKRWQRRWFVLYDDGELSYSLDEHPETVPQCSIDMNKVVEVGDGEEVTGNAFSLAIRTAEGTCHFVKGTCREEARWWADVLSVFPRSKGRHKRNATFPGSQTSLSSAAIIQSPVRGSTSSEVCSRFGNCSVVSAWEGEDVFPTRDIQLIAPTIVDVPPPTPPTDTRKVYMGSPPTRDKVLRGGTQPTEEKNGGGGGGGGGSSVGGGGGTGGNRTRRVQNREKRGLKTGRSYSEDFSKMLPAAWRDTKPSPTSGHPEVSRRLLLEEFESECKLKDIADSITRPRHRRVTSPATIAANNANNQEPTRDGETQSSKQVRGDPDGCGLDLSSLRYSPSSELRVDLPAEDLLNIKKGWLMKQASEKEWNKHWFVLRGAALLYYRDPAAEDQGILDGVIDLSGVSSVTEVQVARNYGFQTMTWDDRRYVLSAVTAGIRSNWMAAIRRAAGLQEELTATTSIPAEREVVTSLVPTSPMTPPPRRSIAFSSDDEYRTASEGGRRESSDWGDTLPPSPPLNRTPISRVKERARGGSKSRGYNNKRSRSSPPSSRRSTLDSVRTEDLVRACCGQLPETDLEINSIVTPEKQPTNELEEIKKQLTGALRELSSAEEELLRLRQRKADISSLETQVEDLLKRVEEAGKQRAKDCAELDSLKKRFIDDKSHWEHDLQRAECELQAASDRCAVLCAELADKNGDICRLQAELARSDQLIGRLRDELHSVGERLTNGIEENDALYRRIRELEGRAAVQVTACMREKARSVDSLSDLTNIDLDLDLQQGVEENEDLRARFEKAVAEIRAMKRELRESQASADCLELSLIHARQELKCRQQAADAQQSLMADRIQDLALKLSNAEKQIRALKQKLSKSETRDKRRSLSLKGRESFSICKELEDKLAELEKKICALDNSSITNGNAADNQEENSSTNSKQKTPLPHTPSSPETNGSSSKVSAARLRRKSLDSATSSEPMKVLIRMNSLEAKVAKAANGIMISRSSPPANDDIPEHAESSVVLNVEDSVDGVSEGESLKVEVVNEVRKMENLLRTKLCELAKKKESLVAAGEWNDENKLNLLAEKLAYESVLVGRLHDAVSESNMTDCKDADRLMSMLEVKLNGGKPNIETSFDYLTRTLSRHLMEQSKVKPRKVKERKKAVGGSFVEDLKLKKKVLDGRTEKFLEDVIEELAMVFAVETLGDDVRCSGRIQEAWSLAQEAVNQELIQAEISQVMQQCTKTYESLMGREDETRFLGLIQQRASLECWGNLAADMLNGEMEKAVRRLHEKYQANLVRLKGEKDGVGLKISEEDEEKARVLLQRFVDIVAHKSLLDTRMALLCEGDEDSGAEDQKPWTFDEASFLTEVQNLYVKFCFDLHNEGEERIKEAFGDVFKEVDSLRDHVVDCIKDRHVDTSGVGADSLTSDPQSARSEGSDWVDVACCYCGEIKERLVQLQMCLAQGKECQRCNYLQEEIKRRENEHNEVLTNTHQRQQKELSELQDSLEQERQKLVCQHEQEQSALKERARKLERRLGTLDSEYTQQMDNLRAAYHKTLSTTIDRDLQGEENIRLRYQAEIEQLRALCEKGLMGMENSHRRIIAELEEKHRQELEALRVEKEQALAEETQATLAALDAMRKAHEAEVQKEITKFKSEFLKKMQSSHDIGALHKEQDGCWYMSQLREMGIPNENQNNFAIAVRAEMEEIKQEILSLSEKYSVKCVESAALEEELRVANTQLAQAQQHILQLDSRNKQLRAHLMAEANDLAKECELTPEEKTKESPIKNHGDNKAGLLHLNNNNINNSDNNNSTTSSLSPSAADSAVVTALVDKLKLAAWNHYNNSRCAGTRNDSCIDPILKSKTRLEPLSLNSSELKRYSALVCGRSMMPPLRSPSPCAISGMVAERKKIFEQ</sequence>
<dbReference type="InterPro" id="IPR001849">
    <property type="entry name" value="PH_domain"/>
</dbReference>
<evidence type="ECO:0000313" key="4">
    <source>
        <dbReference type="EMBL" id="RZF35540.1"/>
    </source>
</evidence>
<evidence type="ECO:0000259" key="3">
    <source>
        <dbReference type="PROSITE" id="PS50003"/>
    </source>
</evidence>
<dbReference type="SUPFAM" id="SSF50729">
    <property type="entry name" value="PH domain-like"/>
    <property type="match status" value="2"/>
</dbReference>
<dbReference type="Gene3D" id="2.30.29.30">
    <property type="entry name" value="Pleckstrin-homology domain (PH domain)/Phosphotyrosine-binding domain (PTB)"/>
    <property type="match status" value="2"/>
</dbReference>
<feature type="coiled-coil region" evidence="1">
    <location>
        <begin position="1531"/>
        <end position="1587"/>
    </location>
</feature>
<dbReference type="CDD" id="cd13275">
    <property type="entry name" value="PH_M-RIP"/>
    <property type="match status" value="1"/>
</dbReference>
<dbReference type="SMR" id="A0A482WR81"/>
<reference evidence="4 5" key="1">
    <citation type="journal article" date="2017" name="Gigascience">
        <title>Genome sequence of the small brown planthopper, Laodelphax striatellus.</title>
        <authorList>
            <person name="Zhu J."/>
            <person name="Jiang F."/>
            <person name="Wang X."/>
            <person name="Yang P."/>
            <person name="Bao Y."/>
            <person name="Zhao W."/>
            <person name="Wang W."/>
            <person name="Lu H."/>
            <person name="Wang Q."/>
            <person name="Cui N."/>
            <person name="Li J."/>
            <person name="Chen X."/>
            <person name="Luo L."/>
            <person name="Yu J."/>
            <person name="Kang L."/>
            <person name="Cui F."/>
        </authorList>
    </citation>
    <scope>NUCLEOTIDE SEQUENCE [LARGE SCALE GENOMIC DNA]</scope>
    <source>
        <strain evidence="4">Lst14</strain>
    </source>
</reference>
<feature type="region of interest" description="Disordered" evidence="2">
    <location>
        <begin position="970"/>
        <end position="1026"/>
    </location>
</feature>
<feature type="compositionally biased region" description="Basic and acidic residues" evidence="2">
    <location>
        <begin position="553"/>
        <end position="567"/>
    </location>
</feature>
<dbReference type="PANTHER" id="PTHR17271:SF1">
    <property type="entry name" value="PROTEIN OUTSPREAD"/>
    <property type="match status" value="1"/>
</dbReference>
<evidence type="ECO:0000256" key="1">
    <source>
        <dbReference type="SAM" id="Coils"/>
    </source>
</evidence>
<feature type="compositionally biased region" description="Gly residues" evidence="2">
    <location>
        <begin position="260"/>
        <end position="279"/>
    </location>
</feature>
<evidence type="ECO:0000313" key="5">
    <source>
        <dbReference type="Proteomes" id="UP000291343"/>
    </source>
</evidence>
<dbReference type="InterPro" id="IPR039597">
    <property type="entry name" value="M-RIP_PH"/>
</dbReference>
<dbReference type="GO" id="GO:0015629">
    <property type="term" value="C:actin cytoskeleton"/>
    <property type="evidence" value="ECO:0007669"/>
    <property type="project" value="TreeGrafter"/>
</dbReference>
<comment type="caution">
    <text evidence="4">The sequence shown here is derived from an EMBL/GenBank/DDBJ whole genome shotgun (WGS) entry which is preliminary data.</text>
</comment>
<name>A0A482WR81_LAOST</name>
<feature type="region of interest" description="Disordered" evidence="2">
    <location>
        <begin position="352"/>
        <end position="391"/>
    </location>
</feature>
<feature type="compositionally biased region" description="Polar residues" evidence="2">
    <location>
        <begin position="357"/>
        <end position="370"/>
    </location>
</feature>
<dbReference type="InterPro" id="IPR011993">
    <property type="entry name" value="PH-like_dom_sf"/>
</dbReference>
<dbReference type="PROSITE" id="PS50003">
    <property type="entry name" value="PH_DOMAIN"/>
    <property type="match status" value="2"/>
</dbReference>
<dbReference type="GO" id="GO:0051015">
    <property type="term" value="F:actin filament binding"/>
    <property type="evidence" value="ECO:0007669"/>
    <property type="project" value="TreeGrafter"/>
</dbReference>
<organism evidence="4 5">
    <name type="scientific">Laodelphax striatellus</name>
    <name type="common">Small brown planthopper</name>
    <name type="synonym">Delphax striatella</name>
    <dbReference type="NCBI Taxonomy" id="195883"/>
    <lineage>
        <taxon>Eukaryota</taxon>
        <taxon>Metazoa</taxon>
        <taxon>Ecdysozoa</taxon>
        <taxon>Arthropoda</taxon>
        <taxon>Hexapoda</taxon>
        <taxon>Insecta</taxon>
        <taxon>Pterygota</taxon>
        <taxon>Neoptera</taxon>
        <taxon>Paraneoptera</taxon>
        <taxon>Hemiptera</taxon>
        <taxon>Auchenorrhyncha</taxon>
        <taxon>Fulgoroidea</taxon>
        <taxon>Delphacidae</taxon>
        <taxon>Criomorphinae</taxon>
        <taxon>Laodelphax</taxon>
    </lineage>
</organism>
<feature type="coiled-coil region" evidence="1">
    <location>
        <begin position="651"/>
        <end position="751"/>
    </location>
</feature>
<gene>
    <name evidence="4" type="ORF">LSTR_LSTR010231</name>
</gene>
<feature type="compositionally biased region" description="Basic and acidic residues" evidence="2">
    <location>
        <begin position="1819"/>
        <end position="1835"/>
    </location>
</feature>
<dbReference type="OrthoDB" id="9942268at2759"/>
<dbReference type="Pfam" id="PF00169">
    <property type="entry name" value="PH"/>
    <property type="match status" value="2"/>
</dbReference>
<feature type="coiled-coil region" evidence="1">
    <location>
        <begin position="1742"/>
        <end position="1804"/>
    </location>
</feature>
<dbReference type="EMBL" id="QKKF02028090">
    <property type="protein sequence ID" value="RZF35540.1"/>
    <property type="molecule type" value="Genomic_DNA"/>
</dbReference>
<feature type="region of interest" description="Disordered" evidence="2">
    <location>
        <begin position="1819"/>
        <end position="1862"/>
    </location>
</feature>
<feature type="compositionally biased region" description="Polar residues" evidence="2">
    <location>
        <begin position="970"/>
        <end position="1010"/>
    </location>
</feature>
<proteinExistence type="predicted"/>
<feature type="coiled-coil region" evidence="1">
    <location>
        <begin position="838"/>
        <end position="879"/>
    </location>
</feature>
<feature type="region of interest" description="Disordered" evidence="2">
    <location>
        <begin position="221"/>
        <end position="301"/>
    </location>
</feature>
<accession>A0A482WR81</accession>
<feature type="domain" description="PH" evidence="3">
    <location>
        <begin position="415"/>
        <end position="512"/>
    </location>
</feature>
<feature type="domain" description="PH" evidence="3">
    <location>
        <begin position="47"/>
        <end position="154"/>
    </location>
</feature>
<feature type="compositionally biased region" description="Low complexity" evidence="2">
    <location>
        <begin position="1842"/>
        <end position="1862"/>
    </location>
</feature>
<dbReference type="PANTHER" id="PTHR17271">
    <property type="entry name" value="PLECKSTRIN HOMOLOGY PH DOMAIN-CONTAINING PROTEIN"/>
    <property type="match status" value="1"/>
</dbReference>
<feature type="coiled-coil region" evidence="1">
    <location>
        <begin position="905"/>
        <end position="969"/>
    </location>
</feature>
<feature type="coiled-coil region" evidence="1">
    <location>
        <begin position="1611"/>
        <end position="1690"/>
    </location>
</feature>
<feature type="region of interest" description="Disordered" evidence="2">
    <location>
        <begin position="528"/>
        <end position="621"/>
    </location>
</feature>